<reference evidence="1" key="1">
    <citation type="submission" date="2012-04" db="EMBL/GenBank/DDBJ databases">
        <title>The Genome Sequence of Loa loa.</title>
        <authorList>
            <consortium name="The Broad Institute Genome Sequencing Platform"/>
            <consortium name="Broad Institute Genome Sequencing Center for Infectious Disease"/>
            <person name="Nutman T.B."/>
            <person name="Fink D.L."/>
            <person name="Russ C."/>
            <person name="Young S."/>
            <person name="Zeng Q."/>
            <person name="Gargeya S."/>
            <person name="Alvarado L."/>
            <person name="Berlin A."/>
            <person name="Chapman S.B."/>
            <person name="Chen Z."/>
            <person name="Freedman E."/>
            <person name="Gellesch M."/>
            <person name="Goldberg J."/>
            <person name="Griggs A."/>
            <person name="Gujja S."/>
            <person name="Heilman E.R."/>
            <person name="Heiman D."/>
            <person name="Howarth C."/>
            <person name="Mehta T."/>
            <person name="Neiman D."/>
            <person name="Pearson M."/>
            <person name="Roberts A."/>
            <person name="Saif S."/>
            <person name="Shea T."/>
            <person name="Shenoy N."/>
            <person name="Sisk P."/>
            <person name="Stolte C."/>
            <person name="Sykes S."/>
            <person name="White J."/>
            <person name="Yandava C."/>
            <person name="Haas B."/>
            <person name="Henn M.R."/>
            <person name="Nusbaum C."/>
            <person name="Birren B."/>
        </authorList>
    </citation>
    <scope>NUCLEOTIDE SEQUENCE [LARGE SCALE GENOMIC DNA]</scope>
</reference>
<evidence type="ECO:0000313" key="1">
    <source>
        <dbReference type="EMBL" id="EFO27381.1"/>
    </source>
</evidence>
<dbReference type="RefSeq" id="XP_003136680.1">
    <property type="nucleotide sequence ID" value="XM_003136632.1"/>
</dbReference>
<gene>
    <name evidence="1" type="ORF">LOAG_01092</name>
</gene>
<name>A0A1S0UBU3_LOALO</name>
<dbReference type="CTD" id="9938474"/>
<dbReference type="EMBL" id="JH712200">
    <property type="protein sequence ID" value="EFO27381.1"/>
    <property type="molecule type" value="Genomic_DNA"/>
</dbReference>
<dbReference type="OrthoDB" id="6374684at2759"/>
<proteinExistence type="predicted"/>
<accession>A0A1S0UBU3</accession>
<dbReference type="KEGG" id="loa:LOAG_01092"/>
<protein>
    <submittedName>
        <fullName evidence="1">Uncharacterized protein</fullName>
    </submittedName>
</protein>
<organism evidence="1">
    <name type="scientific">Loa loa</name>
    <name type="common">Eye worm</name>
    <name type="synonym">Filaria loa</name>
    <dbReference type="NCBI Taxonomy" id="7209"/>
    <lineage>
        <taxon>Eukaryota</taxon>
        <taxon>Metazoa</taxon>
        <taxon>Ecdysozoa</taxon>
        <taxon>Nematoda</taxon>
        <taxon>Chromadorea</taxon>
        <taxon>Rhabditida</taxon>
        <taxon>Spirurina</taxon>
        <taxon>Spiruromorpha</taxon>
        <taxon>Filarioidea</taxon>
        <taxon>Onchocercidae</taxon>
        <taxon>Loa</taxon>
    </lineage>
</organism>
<sequence length="103" mass="11774">MAFTSKYYADGSLFNLKQLKAHSKTLNYHVRGLLFADNTALIRAVHISNSAAFNILLCKIAEFFGWIKVEENRTIWVASFLLTPRSTKRLTDCKGMQSFRKTP</sequence>
<dbReference type="InParanoid" id="A0A1S0UBU3"/>
<dbReference type="GeneID" id="9938474"/>
<dbReference type="AlphaFoldDB" id="A0A1S0UBU3"/>